<dbReference type="InterPro" id="IPR011990">
    <property type="entry name" value="TPR-like_helical_dom_sf"/>
</dbReference>
<dbReference type="Pfam" id="PF00486">
    <property type="entry name" value="Trans_reg_C"/>
    <property type="match status" value="1"/>
</dbReference>
<proteinExistence type="inferred from homology"/>
<dbReference type="GO" id="GO:0000160">
    <property type="term" value="P:phosphorelay signal transduction system"/>
    <property type="evidence" value="ECO:0007669"/>
    <property type="project" value="InterPro"/>
</dbReference>
<dbReference type="Gene3D" id="3.40.50.300">
    <property type="entry name" value="P-loop containing nucleotide triphosphate hydrolases"/>
    <property type="match status" value="1"/>
</dbReference>
<dbReference type="SUPFAM" id="SSF48452">
    <property type="entry name" value="TPR-like"/>
    <property type="match status" value="3"/>
</dbReference>
<keyword evidence="2" id="KW-0805">Transcription regulation</keyword>
<comment type="similarity">
    <text evidence="1">Belongs to the AfsR/DnrI/RedD regulatory family.</text>
</comment>
<dbReference type="PANTHER" id="PTHR35807">
    <property type="entry name" value="TRANSCRIPTIONAL REGULATOR REDD-RELATED"/>
    <property type="match status" value="1"/>
</dbReference>
<comment type="caution">
    <text evidence="8">The sequence shown here is derived from an EMBL/GenBank/DDBJ whole genome shotgun (WGS) entry which is preliminary data.</text>
</comment>
<feature type="DNA-binding region" description="OmpR/PhoB-type" evidence="5">
    <location>
        <begin position="1"/>
        <end position="94"/>
    </location>
</feature>
<dbReference type="SMART" id="SM00382">
    <property type="entry name" value="AAA"/>
    <property type="match status" value="1"/>
</dbReference>
<evidence type="ECO:0000256" key="5">
    <source>
        <dbReference type="PROSITE-ProRule" id="PRU01091"/>
    </source>
</evidence>
<keyword evidence="3 5" id="KW-0238">DNA-binding</keyword>
<dbReference type="Proteomes" id="UP000622552">
    <property type="component" value="Unassembled WGS sequence"/>
</dbReference>
<evidence type="ECO:0000256" key="6">
    <source>
        <dbReference type="SAM" id="MobiDB-lite"/>
    </source>
</evidence>
<evidence type="ECO:0000256" key="1">
    <source>
        <dbReference type="ARBA" id="ARBA00005820"/>
    </source>
</evidence>
<dbReference type="AlphaFoldDB" id="A0A8J7GPH8"/>
<feature type="domain" description="OmpR/PhoB-type" evidence="7">
    <location>
        <begin position="1"/>
        <end position="94"/>
    </location>
</feature>
<dbReference type="InterPro" id="IPR036388">
    <property type="entry name" value="WH-like_DNA-bd_sf"/>
</dbReference>
<evidence type="ECO:0000256" key="3">
    <source>
        <dbReference type="ARBA" id="ARBA00023125"/>
    </source>
</evidence>
<gene>
    <name evidence="8" type="ORF">IW245_001732</name>
</gene>
<dbReference type="SUPFAM" id="SSF46894">
    <property type="entry name" value="C-terminal effector domain of the bipartite response regulators"/>
    <property type="match status" value="1"/>
</dbReference>
<name>A0A8J7GPH8_9ACTN</name>
<accession>A0A8J7GPH8</accession>
<dbReference type="InterPro" id="IPR002182">
    <property type="entry name" value="NB-ARC"/>
</dbReference>
<dbReference type="InterPro" id="IPR016032">
    <property type="entry name" value="Sig_transdc_resp-reg_C-effctor"/>
</dbReference>
<dbReference type="InterPro" id="IPR051677">
    <property type="entry name" value="AfsR-DnrI-RedD_regulator"/>
</dbReference>
<sequence>MPILLLGDVAVETGGRHLTPAARATRAMLAALALTSGRPVSADRLYGLVWDSRPSDAPRGAVQVTVHRLRRWLAAHGQGVARVVTGPGGYTLVADGPTDLDRFRELRDRAAAEPGQRRVLLEAALELWRGPALADTGLTADATALDAERTATTVACADAALTDGDPGRALTLAVPVAEADPLAEEAHAVVVAALAATGQQGAALRAFERVRRSLAQELGADPGQKLRAAHARALRPDPATTDGQAQPGGDPAAPGARPVVQLPADPADFTGRSRELLALRRVLTGTGTALPVAVLVGHAGVGKSALAVRAAHGLGGRYPDGRLFLSVRGLGAAEALARLLRALGVHGSALPAEVTERAAVFRERTSGRRLLVVLDDADSAAQVTPMLPGSATCGVLVTSRQRLTGLPGATVTTLDVLRPAESVRLLSRIIGHPVDDDTDARRVADLCGHLPLALRVAGAKLAGRPGRTLAWLADRLADERRRLDELAHDDLEVRASLALSYRSLGPGPRRLLRLLGLLQAPTFAGWVAGAVLGARAREAEDLLDALTAWHLVEPAGPDRYRLHDLIRLYAAERAADEDSPADRTGAVTRACTGWLALARAAESRLQAGPWLVPTDHPAEAPAVADRDPLDWFEGELDGLSAAVRQAADLGEAGLAWSLASAVQGFCDQRGHLDAWHDTHSVALAAATAASDTRGVAVTAVGLSRLAVRRDDYPLAERHHWQARKAFEALGDRRGVALADRGAAEFLRWSDEPAAAVELIEDTIGYLRAGDDHLALLHALLIRGMLHADAREHGPAEDLFTEGLALATAHGCIRFTAQHGHWLGRVCEATGRPELAAAHHERAEAGYRAGGDELRATYVRLTSAGAALRRAEYGSALALLTGCVDTFGRLGETLGLAQALTALGAVHLGAGRPDAAVAALTDAGARWLTLAPVHADEAQACADLLRSVPGQAAHT</sequence>
<evidence type="ECO:0000256" key="2">
    <source>
        <dbReference type="ARBA" id="ARBA00023015"/>
    </source>
</evidence>
<dbReference type="InterPro" id="IPR001867">
    <property type="entry name" value="OmpR/PhoB-type_DNA-bd"/>
</dbReference>
<dbReference type="Pfam" id="PF00931">
    <property type="entry name" value="NB-ARC"/>
    <property type="match status" value="1"/>
</dbReference>
<evidence type="ECO:0000313" key="9">
    <source>
        <dbReference type="Proteomes" id="UP000622552"/>
    </source>
</evidence>
<dbReference type="GO" id="GO:0003677">
    <property type="term" value="F:DNA binding"/>
    <property type="evidence" value="ECO:0007669"/>
    <property type="project" value="UniProtKB-UniRule"/>
</dbReference>
<dbReference type="EMBL" id="JADOUF010000001">
    <property type="protein sequence ID" value="MBG6135538.1"/>
    <property type="molecule type" value="Genomic_DNA"/>
</dbReference>
<dbReference type="SMART" id="SM00862">
    <property type="entry name" value="Trans_reg_C"/>
    <property type="match status" value="1"/>
</dbReference>
<dbReference type="GO" id="GO:0006355">
    <property type="term" value="P:regulation of DNA-templated transcription"/>
    <property type="evidence" value="ECO:0007669"/>
    <property type="project" value="InterPro"/>
</dbReference>
<dbReference type="PANTHER" id="PTHR35807:SF1">
    <property type="entry name" value="TRANSCRIPTIONAL REGULATOR REDD"/>
    <property type="match status" value="1"/>
</dbReference>
<dbReference type="SMART" id="SM01043">
    <property type="entry name" value="BTAD"/>
    <property type="match status" value="1"/>
</dbReference>
<dbReference type="InterPro" id="IPR003593">
    <property type="entry name" value="AAA+_ATPase"/>
</dbReference>
<dbReference type="Gene3D" id="1.10.10.10">
    <property type="entry name" value="Winged helix-like DNA-binding domain superfamily/Winged helix DNA-binding domain"/>
    <property type="match status" value="1"/>
</dbReference>
<dbReference type="Gene3D" id="1.25.40.10">
    <property type="entry name" value="Tetratricopeptide repeat domain"/>
    <property type="match status" value="3"/>
</dbReference>
<protein>
    <submittedName>
        <fullName evidence="8">DNA-binding SARP family transcriptional activator</fullName>
    </submittedName>
</protein>
<evidence type="ECO:0000259" key="7">
    <source>
        <dbReference type="PROSITE" id="PS51755"/>
    </source>
</evidence>
<dbReference type="RefSeq" id="WP_197002634.1">
    <property type="nucleotide sequence ID" value="NZ_BONS01000002.1"/>
</dbReference>
<keyword evidence="9" id="KW-1185">Reference proteome</keyword>
<feature type="compositionally biased region" description="Low complexity" evidence="6">
    <location>
        <begin position="242"/>
        <end position="258"/>
    </location>
</feature>
<dbReference type="PRINTS" id="PR00364">
    <property type="entry name" value="DISEASERSIST"/>
</dbReference>
<dbReference type="InterPro" id="IPR005158">
    <property type="entry name" value="BTAD"/>
</dbReference>
<feature type="region of interest" description="Disordered" evidence="6">
    <location>
        <begin position="218"/>
        <end position="263"/>
    </location>
</feature>
<dbReference type="Pfam" id="PF03704">
    <property type="entry name" value="BTAD"/>
    <property type="match status" value="1"/>
</dbReference>
<dbReference type="SUPFAM" id="SSF52540">
    <property type="entry name" value="P-loop containing nucleoside triphosphate hydrolases"/>
    <property type="match status" value="1"/>
</dbReference>
<evidence type="ECO:0000256" key="4">
    <source>
        <dbReference type="ARBA" id="ARBA00023163"/>
    </source>
</evidence>
<keyword evidence="4" id="KW-0804">Transcription</keyword>
<organism evidence="8 9">
    <name type="scientific">Longispora fulva</name>
    <dbReference type="NCBI Taxonomy" id="619741"/>
    <lineage>
        <taxon>Bacteria</taxon>
        <taxon>Bacillati</taxon>
        <taxon>Actinomycetota</taxon>
        <taxon>Actinomycetes</taxon>
        <taxon>Micromonosporales</taxon>
        <taxon>Micromonosporaceae</taxon>
        <taxon>Longispora</taxon>
    </lineage>
</organism>
<dbReference type="InterPro" id="IPR027417">
    <property type="entry name" value="P-loop_NTPase"/>
</dbReference>
<reference evidence="8" key="1">
    <citation type="submission" date="2020-11" db="EMBL/GenBank/DDBJ databases">
        <title>Sequencing the genomes of 1000 actinobacteria strains.</title>
        <authorList>
            <person name="Klenk H.-P."/>
        </authorList>
    </citation>
    <scope>NUCLEOTIDE SEQUENCE</scope>
    <source>
        <strain evidence="8">DSM 45356</strain>
    </source>
</reference>
<evidence type="ECO:0000313" key="8">
    <source>
        <dbReference type="EMBL" id="MBG6135538.1"/>
    </source>
</evidence>
<dbReference type="GO" id="GO:0043531">
    <property type="term" value="F:ADP binding"/>
    <property type="evidence" value="ECO:0007669"/>
    <property type="project" value="InterPro"/>
</dbReference>
<dbReference type="PROSITE" id="PS51755">
    <property type="entry name" value="OMPR_PHOB"/>
    <property type="match status" value="1"/>
</dbReference>